<accession>A0A0V8E218</accession>
<keyword evidence="2" id="KW-0808">Transferase</keyword>
<evidence type="ECO:0000259" key="1">
    <source>
        <dbReference type="Pfam" id="PF00534"/>
    </source>
</evidence>
<evidence type="ECO:0000313" key="3">
    <source>
        <dbReference type="Proteomes" id="UP000053612"/>
    </source>
</evidence>
<dbReference type="PANTHER" id="PTHR12526:SF637">
    <property type="entry name" value="GLYCOSYLTRANSFERASE EPSF-RELATED"/>
    <property type="match status" value="1"/>
</dbReference>
<dbReference type="GO" id="GO:0016757">
    <property type="term" value="F:glycosyltransferase activity"/>
    <property type="evidence" value="ECO:0007669"/>
    <property type="project" value="InterPro"/>
</dbReference>
<comment type="caution">
    <text evidence="2">The sequence shown here is derived from an EMBL/GenBank/DDBJ whole genome shotgun (WGS) entry which is preliminary data.</text>
</comment>
<dbReference type="PATRIC" id="fig|1360.109.peg.2098"/>
<organism evidence="2 3">
    <name type="scientific">Lactococcus lactis subsp. lactis</name>
    <name type="common">Streptococcus lactis</name>
    <dbReference type="NCBI Taxonomy" id="1360"/>
    <lineage>
        <taxon>Bacteria</taxon>
        <taxon>Bacillati</taxon>
        <taxon>Bacillota</taxon>
        <taxon>Bacilli</taxon>
        <taxon>Lactobacillales</taxon>
        <taxon>Streptococcaceae</taxon>
        <taxon>Lactococcus</taxon>
    </lineage>
</organism>
<name>A0A0V8E218_LACLL</name>
<feature type="domain" description="Glycosyl transferase family 1" evidence="1">
    <location>
        <begin position="327"/>
        <end position="474"/>
    </location>
</feature>
<evidence type="ECO:0000313" key="2">
    <source>
        <dbReference type="EMBL" id="KSU19569.1"/>
    </source>
</evidence>
<dbReference type="EMBL" id="LKLS01000087">
    <property type="protein sequence ID" value="KSU19569.1"/>
    <property type="molecule type" value="Genomic_DNA"/>
</dbReference>
<protein>
    <submittedName>
        <fullName evidence="2">Poly(Glycerol-phosphate) alpha-glucosyltransferase</fullName>
    </submittedName>
</protein>
<gene>
    <name evidence="2" type="ORF">LMG9449_0800</name>
</gene>
<proteinExistence type="predicted"/>
<dbReference type="Proteomes" id="UP000053612">
    <property type="component" value="Unassembled WGS sequence"/>
</dbReference>
<dbReference type="RefSeq" id="WP_058224745.1">
    <property type="nucleotide sequence ID" value="NZ_LKLS01000087.1"/>
</dbReference>
<dbReference type="InterPro" id="IPR001296">
    <property type="entry name" value="Glyco_trans_1"/>
</dbReference>
<dbReference type="AlphaFoldDB" id="A0A0V8E218"/>
<dbReference type="Pfam" id="PF00534">
    <property type="entry name" value="Glycos_transf_1"/>
    <property type="match status" value="1"/>
</dbReference>
<sequence length="496" mass="57979">MQKLYFITSTLPLVHGGRTKSLLKRAHLLNDRGIELTIISTNYNPDYSIVYQDYREEDKVTLKTQFENIYDYYRNKSTNSNHTNLWKNELEKIVGDFSDYVEVIRSKKGGRTYYYRGGIPKFMIKNSDSKNPEFFAIYNEWNFNPHKFYYINNDGWIHKIDTYDTSNELISQEFLTQNGQCYIYKEYKKNKLVVIQLHEPNNKIVSFSSEKEFIAYFFNDVFDENDVVVNDARFLDLPLLKAKVGKRIFQIHNPHLNNPLDNQSGVKGSFSNILNSKFPKTDTIVSLTEKQKKDIISAVPSLKENISVIPHSTTNREIKYQRQLNHFGVICRLHPQKNLVDAIKGFQLFLKEYPNYILDVYGDGESRQELEHLVNELDIRDKVLFHGNVKEIDRAYQSLNLLMITSDFEGFPLNALEAISNGTPIITYEVNYGPTDIIDENSGWVTRERTPEALKEKMIEAIMQPKNVKDVQKRSLKFSEENFVKSWLKEIGKDEK</sequence>
<dbReference type="PANTHER" id="PTHR12526">
    <property type="entry name" value="GLYCOSYLTRANSFERASE"/>
    <property type="match status" value="1"/>
</dbReference>
<reference evidence="3" key="1">
    <citation type="submission" date="2015-10" db="EMBL/GenBank/DDBJ databases">
        <title>Draft Genome Sequences of 11 Lactococcus lactis subspecies cremoris strains.</title>
        <authorList>
            <person name="Wels M."/>
            <person name="Backus L."/>
            <person name="Boekhorst J."/>
            <person name="Dijkstra A."/>
            <person name="Beerthuizen M."/>
            <person name="Kelly W."/>
            <person name="Siezen R."/>
            <person name="Bachmann H."/>
            <person name="Van Hijum S."/>
        </authorList>
    </citation>
    <scope>NUCLEOTIDE SEQUENCE [LARGE SCALE GENOMIC DNA]</scope>
    <source>
        <strain evidence="3">LMG9449</strain>
    </source>
</reference>
<dbReference type="SUPFAM" id="SSF53756">
    <property type="entry name" value="UDP-Glycosyltransferase/glycogen phosphorylase"/>
    <property type="match status" value="1"/>
</dbReference>
<dbReference type="Gene3D" id="3.40.50.2000">
    <property type="entry name" value="Glycogen Phosphorylase B"/>
    <property type="match status" value="3"/>
</dbReference>